<keyword evidence="1" id="KW-0732">Signal</keyword>
<evidence type="ECO:0000313" key="2">
    <source>
        <dbReference type="EMBL" id="AAU92012.1"/>
    </source>
</evidence>
<evidence type="ECO:0000313" key="3">
    <source>
        <dbReference type="Proteomes" id="UP000006821"/>
    </source>
</evidence>
<dbReference type="AlphaFoldDB" id="Q607N9"/>
<dbReference type="KEGG" id="mca:MCA1720"/>
<dbReference type="GeneID" id="88223973"/>
<feature type="signal peptide" evidence="1">
    <location>
        <begin position="1"/>
        <end position="28"/>
    </location>
</feature>
<evidence type="ECO:0008006" key="4">
    <source>
        <dbReference type="Google" id="ProtNLM"/>
    </source>
</evidence>
<dbReference type="Proteomes" id="UP000006821">
    <property type="component" value="Chromosome"/>
</dbReference>
<accession>Q607N9</accession>
<protein>
    <recommendedName>
        <fullName evidence="4">Lipoprotein</fullName>
    </recommendedName>
</protein>
<sequence>MKRSILSSARNGLAAACALIASAGVAHAQSACYTDSLFPDERFVIDAETQGVLVSSWYDLAALLFGGKQTAYSVHGKYVYAYQEEGDPWVVHMAAATGTIDVGTRYFGKNVNPGAVHTQTGARLGLTVHIVEGTGGEALFLPVTLDCRSTETSVLPSEWSCESYNAWGDYFGVSTLTRVPYQADDERCNLFEVVPPTMPTVSLSQGGHHKSRAFRQ</sequence>
<dbReference type="RefSeq" id="WP_010960974.1">
    <property type="nucleotide sequence ID" value="NC_002977.6"/>
</dbReference>
<proteinExistence type="predicted"/>
<gene>
    <name evidence="2" type="ordered locus">MCA1720</name>
</gene>
<dbReference type="HOGENOM" id="CLU_1276405_0_0_6"/>
<reference evidence="2 3" key="1">
    <citation type="journal article" date="2004" name="PLoS Biol.">
        <title>Genomic insights into methanotrophy: the complete genome sequence of Methylococcus capsulatus (Bath).</title>
        <authorList>
            <person name="Ward N.L."/>
            <person name="Larsen O."/>
            <person name="Sakwa J."/>
            <person name="Bruseth L."/>
            <person name="Khouri H.M."/>
            <person name="Durkin A.S."/>
            <person name="Dimitrov G."/>
            <person name="Jiang L."/>
            <person name="Scanlan D."/>
            <person name="Kang K.H."/>
            <person name="Lewis M.R."/>
            <person name="Nelson K.E."/>
            <person name="Methe B.A."/>
            <person name="Wu M."/>
            <person name="Heidelberg J.F."/>
            <person name="Paulsen I.T."/>
            <person name="Fouts D.E."/>
            <person name="Ravel J."/>
            <person name="Tettelin H."/>
            <person name="Ren Q."/>
            <person name="Read T.D."/>
            <person name="DeBoy R.T."/>
            <person name="Seshadri R."/>
            <person name="Salzberg S.L."/>
            <person name="Jensen H.B."/>
            <person name="Birkeland N.K."/>
            <person name="Nelson W.C."/>
            <person name="Dodson R.J."/>
            <person name="Grindhaug S.H."/>
            <person name="Holt I.E."/>
            <person name="Eidhammer I."/>
            <person name="Jonasen I."/>
            <person name="Vanaken S."/>
            <person name="Utterback T.R."/>
            <person name="Feldblyum T.V."/>
            <person name="Fraser C.M."/>
            <person name="Lillehaug J.R."/>
            <person name="Eisen J.A."/>
        </authorList>
    </citation>
    <scope>NUCLEOTIDE SEQUENCE [LARGE SCALE GENOMIC DNA]</scope>
    <source>
        <strain evidence="3">ATCC 33009 / NCIMB 11132 / Bath</strain>
    </source>
</reference>
<dbReference type="EMBL" id="AE017282">
    <property type="protein sequence ID" value="AAU92012.1"/>
    <property type="molecule type" value="Genomic_DNA"/>
</dbReference>
<feature type="chain" id="PRO_5004266403" description="Lipoprotein" evidence="1">
    <location>
        <begin position="29"/>
        <end position="216"/>
    </location>
</feature>
<name>Q607N9_METCA</name>
<dbReference type="STRING" id="243233.MCA1720"/>
<evidence type="ECO:0000256" key="1">
    <source>
        <dbReference type="SAM" id="SignalP"/>
    </source>
</evidence>
<organism evidence="2 3">
    <name type="scientific">Methylococcus capsulatus (strain ATCC 33009 / NCIMB 11132 / Bath)</name>
    <dbReference type="NCBI Taxonomy" id="243233"/>
    <lineage>
        <taxon>Bacteria</taxon>
        <taxon>Pseudomonadati</taxon>
        <taxon>Pseudomonadota</taxon>
        <taxon>Gammaproteobacteria</taxon>
        <taxon>Methylococcales</taxon>
        <taxon>Methylococcaceae</taxon>
        <taxon>Methylococcus</taxon>
    </lineage>
</organism>